<dbReference type="RefSeq" id="WP_088822344.1">
    <property type="nucleotide sequence ID" value="NZ_FZLN01000001.1"/>
</dbReference>
<evidence type="ECO:0000256" key="2">
    <source>
        <dbReference type="SAM" id="SignalP"/>
    </source>
</evidence>
<feature type="compositionally biased region" description="Polar residues" evidence="1">
    <location>
        <begin position="131"/>
        <end position="140"/>
    </location>
</feature>
<feature type="compositionally biased region" description="Basic and acidic residues" evidence="1">
    <location>
        <begin position="114"/>
        <end position="130"/>
    </location>
</feature>
<dbReference type="NCBIfam" id="NF047330">
    <property type="entry name" value="MCR_0457_fam"/>
    <property type="match status" value="1"/>
</dbReference>
<name>A0A217ECV0_9GAMM</name>
<dbReference type="Pfam" id="PF25642">
    <property type="entry name" value="DUF7944"/>
    <property type="match status" value="1"/>
</dbReference>
<keyword evidence="2" id="KW-0732">Signal</keyword>
<feature type="chain" id="PRO_5012329615" description="DUF7944 domain-containing protein" evidence="2">
    <location>
        <begin position="30"/>
        <end position="140"/>
    </location>
</feature>
<evidence type="ECO:0000259" key="3">
    <source>
        <dbReference type="Pfam" id="PF25642"/>
    </source>
</evidence>
<accession>A0A217ECV0</accession>
<evidence type="ECO:0000313" key="5">
    <source>
        <dbReference type="Proteomes" id="UP000243463"/>
    </source>
</evidence>
<feature type="region of interest" description="Disordered" evidence="1">
    <location>
        <begin position="114"/>
        <end position="140"/>
    </location>
</feature>
<feature type="domain" description="DUF7944" evidence="3">
    <location>
        <begin position="51"/>
        <end position="133"/>
    </location>
</feature>
<dbReference type="InterPro" id="IPR057704">
    <property type="entry name" value="DUF7944"/>
</dbReference>
<evidence type="ECO:0000256" key="1">
    <source>
        <dbReference type="SAM" id="MobiDB-lite"/>
    </source>
</evidence>
<dbReference type="EMBL" id="FZLN01000001">
    <property type="protein sequence ID" value="SNQ28345.1"/>
    <property type="molecule type" value="Genomic_DNA"/>
</dbReference>
<gene>
    <name evidence="4" type="ORF">SAMN05444584_0264</name>
</gene>
<dbReference type="OrthoDB" id="6717434at2"/>
<dbReference type="Proteomes" id="UP000243463">
    <property type="component" value="Unassembled WGS sequence"/>
</dbReference>
<keyword evidence="5" id="KW-1185">Reference proteome</keyword>
<proteinExistence type="predicted"/>
<organism evidence="4 5">
    <name type="scientific">Acinetobacter apis</name>
    <dbReference type="NCBI Taxonomy" id="1229165"/>
    <lineage>
        <taxon>Bacteria</taxon>
        <taxon>Pseudomonadati</taxon>
        <taxon>Pseudomonadota</taxon>
        <taxon>Gammaproteobacteria</taxon>
        <taxon>Moraxellales</taxon>
        <taxon>Moraxellaceae</taxon>
        <taxon>Acinetobacter</taxon>
    </lineage>
</organism>
<dbReference type="AlphaFoldDB" id="A0A217ECV0"/>
<protein>
    <recommendedName>
        <fullName evidence="3">DUF7944 domain-containing protein</fullName>
    </recommendedName>
</protein>
<feature type="signal peptide" evidence="2">
    <location>
        <begin position="1"/>
        <end position="29"/>
    </location>
</feature>
<evidence type="ECO:0000313" key="4">
    <source>
        <dbReference type="EMBL" id="SNQ28345.1"/>
    </source>
</evidence>
<sequence length="140" mass="15604">MIKSRLNKTLLATLFTGILISTTAIRAHAQEDKADAATTNIDVTPEQSGVTQEELAAIYVLSELCSSYGYKKNPDYRTGFEQLVKENMPGIHKPLNALEMRAKQKDFQPFLEQARQDAKNAGEQQNKEICQEISTLNKAS</sequence>
<reference evidence="5" key="1">
    <citation type="submission" date="2017-06" db="EMBL/GenBank/DDBJ databases">
        <authorList>
            <person name="Varghese N."/>
            <person name="Submissions S."/>
        </authorList>
    </citation>
    <scope>NUCLEOTIDE SEQUENCE [LARGE SCALE GENOMIC DNA]</scope>
    <source>
        <strain evidence="5">ANC 5114</strain>
    </source>
</reference>